<reference evidence="3" key="1">
    <citation type="journal article" date="2014" name="Proc. Natl. Acad. Sci. U.S.A.">
        <title>Extensive sampling of basidiomycete genomes demonstrates inadequacy of the white-rot/brown-rot paradigm for wood decay fungi.</title>
        <authorList>
            <person name="Riley R."/>
            <person name="Salamov A.A."/>
            <person name="Brown D.W."/>
            <person name="Nagy L.G."/>
            <person name="Floudas D."/>
            <person name="Held B.W."/>
            <person name="Levasseur A."/>
            <person name="Lombard V."/>
            <person name="Morin E."/>
            <person name="Otillar R."/>
            <person name="Lindquist E.A."/>
            <person name="Sun H."/>
            <person name="LaButti K.M."/>
            <person name="Schmutz J."/>
            <person name="Jabbour D."/>
            <person name="Luo H."/>
            <person name="Baker S.E."/>
            <person name="Pisabarro A.G."/>
            <person name="Walton J.D."/>
            <person name="Blanchette R.A."/>
            <person name="Henrissat B."/>
            <person name="Martin F."/>
            <person name="Cullen D."/>
            <person name="Hibbett D.S."/>
            <person name="Grigoriev I.V."/>
        </authorList>
    </citation>
    <scope>NUCLEOTIDE SEQUENCE [LARGE SCALE GENOMIC DNA]</scope>
    <source>
        <strain evidence="3">CBS 339.88</strain>
    </source>
</reference>
<dbReference type="InterPro" id="IPR054464">
    <property type="entry name" value="ULD_fung"/>
</dbReference>
<keyword evidence="3" id="KW-1185">Reference proteome</keyword>
<dbReference type="STRING" id="685588.A0A067S7X8"/>
<evidence type="ECO:0000259" key="1">
    <source>
        <dbReference type="Pfam" id="PF22893"/>
    </source>
</evidence>
<name>A0A067S7X8_GALM3</name>
<gene>
    <name evidence="2" type="ORF">GALMADRAFT_259871</name>
</gene>
<sequence>MSFFEGVHNAVISNSNFISAHTINYNTVCFGFNDGERIDPIVGSQRPNFTLPMIAPVVASSFRDLVTALDIVQSILSNITVSSSEYTGLIEDLRTFEDALRFIDRLLNTIPVDASIRQAMEIETTRCRELVEKFSWRAEEIESFRRKLSRHTQNINQFFYGLQIVAATSGANVMMQDLRLIKQQVAEIYAIQQRPPTGIGYDIGNALMLIDALGERITLPMQFCSSRKEFHQTLIRLFKGKIGQNHVERYDYSISTEDGKVMLASNNWGAVVKKGTVIIMNMILRKVRVQQELVNRQKNACPHCYETRVGVMPDDGWLQCRHCNCRFGWSDTAIPTVFPPAEDLTIAEFRNIKVVPVAQLSTDCPSDNSILLLHFQHVRRLLVER</sequence>
<dbReference type="OrthoDB" id="3271094at2759"/>
<dbReference type="Proteomes" id="UP000027222">
    <property type="component" value="Unassembled WGS sequence"/>
</dbReference>
<dbReference type="HOGENOM" id="CLU_723705_0_0_1"/>
<feature type="domain" description="Ubiquitin-like" evidence="1">
    <location>
        <begin position="205"/>
        <end position="285"/>
    </location>
</feature>
<evidence type="ECO:0000313" key="2">
    <source>
        <dbReference type="EMBL" id="KDR66042.1"/>
    </source>
</evidence>
<protein>
    <recommendedName>
        <fullName evidence="1">Ubiquitin-like domain-containing protein</fullName>
    </recommendedName>
</protein>
<dbReference type="Pfam" id="PF22893">
    <property type="entry name" value="ULD_2"/>
    <property type="match status" value="1"/>
</dbReference>
<accession>A0A067S7X8</accession>
<organism evidence="2 3">
    <name type="scientific">Galerina marginata (strain CBS 339.88)</name>
    <dbReference type="NCBI Taxonomy" id="685588"/>
    <lineage>
        <taxon>Eukaryota</taxon>
        <taxon>Fungi</taxon>
        <taxon>Dikarya</taxon>
        <taxon>Basidiomycota</taxon>
        <taxon>Agaricomycotina</taxon>
        <taxon>Agaricomycetes</taxon>
        <taxon>Agaricomycetidae</taxon>
        <taxon>Agaricales</taxon>
        <taxon>Agaricineae</taxon>
        <taxon>Strophariaceae</taxon>
        <taxon>Galerina</taxon>
    </lineage>
</organism>
<dbReference type="EMBL" id="KL142428">
    <property type="protein sequence ID" value="KDR66042.1"/>
    <property type="molecule type" value="Genomic_DNA"/>
</dbReference>
<evidence type="ECO:0000313" key="3">
    <source>
        <dbReference type="Proteomes" id="UP000027222"/>
    </source>
</evidence>
<proteinExistence type="predicted"/>
<dbReference type="AlphaFoldDB" id="A0A067S7X8"/>